<sequence length="294" mass="33206">MSIKHFVITTLVANLLPSTIAIGSAAGDEKSDGDESSLMMTPHFPKMQSADLVTDKNGVSCYYDNDVTGQNSTESFTFKLERGKPPQTDDIICPAKPGRKMYWIKMSPERETLHKYHINFPVLDYGVGSKLYDFRDPPPAGTGLDPLRDISDSHYREELQRVDLAAKKLESHPQWLNVSTNFFGKRTWIFAGGLFTLGKPGMAAIAKMRTACGAAMRVVMTEYGSFANLCDAYRRMSEEAVEKADDLQWTFLKKWDGYTEILAVDRKENTIKDDTEFVAEMEKTVKEWSKLVRK</sequence>
<evidence type="ECO:0000313" key="2">
    <source>
        <dbReference type="EMBL" id="KAF4756909.1"/>
    </source>
</evidence>
<evidence type="ECO:0000313" key="3">
    <source>
        <dbReference type="Proteomes" id="UP000553632"/>
    </source>
</evidence>
<keyword evidence="1" id="KW-0732">Signal</keyword>
<keyword evidence="3" id="KW-1185">Reference proteome</keyword>
<protein>
    <submittedName>
        <fullName evidence="2">Uncharacterized protein</fullName>
    </submittedName>
</protein>
<reference evidence="2 3" key="1">
    <citation type="submission" date="2020-04" db="EMBL/GenBank/DDBJ databases">
        <title>Perkinsus olseni comparative genomics.</title>
        <authorList>
            <person name="Bogema D.R."/>
        </authorList>
    </citation>
    <scope>NUCLEOTIDE SEQUENCE [LARGE SCALE GENOMIC DNA]</scope>
    <source>
        <strain evidence="2 3">ATCC PRA-207</strain>
    </source>
</reference>
<proteinExistence type="predicted"/>
<evidence type="ECO:0000256" key="1">
    <source>
        <dbReference type="SAM" id="SignalP"/>
    </source>
</evidence>
<dbReference type="Proteomes" id="UP000553632">
    <property type="component" value="Unassembled WGS sequence"/>
</dbReference>
<name>A0A7J6UI09_PEROL</name>
<dbReference type="AlphaFoldDB" id="A0A7J6UI09"/>
<gene>
    <name evidence="2" type="ORF">FOZ63_004080</name>
</gene>
<accession>A0A7J6UI09</accession>
<feature type="signal peptide" evidence="1">
    <location>
        <begin position="1"/>
        <end position="21"/>
    </location>
</feature>
<comment type="caution">
    <text evidence="2">The sequence shown here is derived from an EMBL/GenBank/DDBJ whole genome shotgun (WGS) entry which is preliminary data.</text>
</comment>
<organism evidence="2 3">
    <name type="scientific">Perkinsus olseni</name>
    <name type="common">Perkinsus atlanticus</name>
    <dbReference type="NCBI Taxonomy" id="32597"/>
    <lineage>
        <taxon>Eukaryota</taxon>
        <taxon>Sar</taxon>
        <taxon>Alveolata</taxon>
        <taxon>Perkinsozoa</taxon>
        <taxon>Perkinsea</taxon>
        <taxon>Perkinsida</taxon>
        <taxon>Perkinsidae</taxon>
        <taxon>Perkinsus</taxon>
    </lineage>
</organism>
<dbReference type="EMBL" id="JABANO010003312">
    <property type="protein sequence ID" value="KAF4756909.1"/>
    <property type="molecule type" value="Genomic_DNA"/>
</dbReference>
<feature type="chain" id="PRO_5029858514" evidence="1">
    <location>
        <begin position="22"/>
        <end position="294"/>
    </location>
</feature>